<keyword evidence="3" id="KW-0378">Hydrolase</keyword>
<comment type="catalytic activity">
    <reaction evidence="7">
        <text>N-terminal N(alpha)-acetyl-L-cysteinyl-L-glutamyl-[protein] + H2O = N-terminal L-glutamyl-[protein] + N-acetyl-L-cysteine</text>
        <dbReference type="Rhea" id="RHEA:74583"/>
        <dbReference type="Rhea" id="RHEA-COMP:12668"/>
        <dbReference type="Rhea" id="RHEA-COMP:18396"/>
        <dbReference type="ChEBI" id="CHEBI:15377"/>
        <dbReference type="ChEBI" id="CHEBI:64721"/>
        <dbReference type="ChEBI" id="CHEBI:78236"/>
        <dbReference type="ChEBI" id="CHEBI:193601"/>
    </reaction>
    <physiologicalReaction direction="left-to-right" evidence="7">
        <dbReference type="Rhea" id="RHEA:74584"/>
    </physiologicalReaction>
</comment>
<feature type="non-terminal residue" evidence="12">
    <location>
        <position position="1"/>
    </location>
</feature>
<reference evidence="12 13" key="1">
    <citation type="submission" date="2019-09" db="EMBL/GenBank/DDBJ databases">
        <title>Bird 10,000 Genomes (B10K) Project - Family phase.</title>
        <authorList>
            <person name="Zhang G."/>
        </authorList>
    </citation>
    <scope>NUCLEOTIDE SEQUENCE [LARGE SCALE GENOMIC DNA]</scope>
    <source>
        <strain evidence="12">B10K-DU-001-16</strain>
        <tissue evidence="12">Muscle</tissue>
    </source>
</reference>
<evidence type="ECO:0000313" key="12">
    <source>
        <dbReference type="EMBL" id="NXH22179.1"/>
    </source>
</evidence>
<dbReference type="Proteomes" id="UP000534107">
    <property type="component" value="Unassembled WGS sequence"/>
</dbReference>
<comment type="catalytic activity">
    <reaction evidence="8">
        <text>N-terminal N(alpha)-acetyl-L-cysteinyl-L-aspartyl-[protein] + H2O = N-terminal L-aspartyl-[protein] + N-acetyl-L-cysteine</text>
        <dbReference type="Rhea" id="RHEA:74579"/>
        <dbReference type="Rhea" id="RHEA-COMP:12669"/>
        <dbReference type="Rhea" id="RHEA-COMP:18395"/>
        <dbReference type="ChEBI" id="CHEBI:15377"/>
        <dbReference type="ChEBI" id="CHEBI:64720"/>
        <dbReference type="ChEBI" id="CHEBI:78236"/>
        <dbReference type="ChEBI" id="CHEBI:193599"/>
    </reaction>
    <physiologicalReaction direction="left-to-right" evidence="8">
        <dbReference type="Rhea" id="RHEA:74580"/>
    </physiologicalReaction>
</comment>
<evidence type="ECO:0000256" key="7">
    <source>
        <dbReference type="ARBA" id="ARBA00047999"/>
    </source>
</evidence>
<proteinExistence type="inferred from homology"/>
<feature type="non-terminal residue" evidence="12">
    <location>
        <position position="286"/>
    </location>
</feature>
<dbReference type="EMBL" id="VWZO01020932">
    <property type="protein sequence ID" value="NXH22179.1"/>
    <property type="molecule type" value="Genomic_DNA"/>
</dbReference>
<evidence type="ECO:0000313" key="13">
    <source>
        <dbReference type="Proteomes" id="UP000534107"/>
    </source>
</evidence>
<feature type="region of interest" description="Disordered" evidence="11">
    <location>
        <begin position="1"/>
        <end position="23"/>
    </location>
</feature>
<evidence type="ECO:0000256" key="2">
    <source>
        <dbReference type="ARBA" id="ARBA00022670"/>
    </source>
</evidence>
<evidence type="ECO:0000256" key="9">
    <source>
        <dbReference type="ARBA" id="ARBA00093241"/>
    </source>
</evidence>
<feature type="compositionally biased region" description="Pro residues" evidence="11">
    <location>
        <begin position="1"/>
        <end position="21"/>
    </location>
</feature>
<dbReference type="AlphaFoldDB" id="A0A7K9I7Y1"/>
<dbReference type="Pfam" id="PF21646">
    <property type="entry name" value="ACTMAP-like_C"/>
    <property type="match status" value="1"/>
</dbReference>
<evidence type="ECO:0000256" key="8">
    <source>
        <dbReference type="ARBA" id="ARBA00049041"/>
    </source>
</evidence>
<keyword evidence="13" id="KW-1185">Reference proteome</keyword>
<dbReference type="InterPro" id="IPR040043">
    <property type="entry name" value="ACTMAP"/>
</dbReference>
<comment type="similarity">
    <text evidence="4">Belongs to the ACTMAP family.</text>
</comment>
<evidence type="ECO:0000256" key="1">
    <source>
        <dbReference type="ARBA" id="ARBA00022438"/>
    </source>
</evidence>
<evidence type="ECO:0000256" key="6">
    <source>
        <dbReference type="ARBA" id="ARBA00034908"/>
    </source>
</evidence>
<gene>
    <name evidence="12" type="primary">Cs054</name>
    <name evidence="12" type="ORF">BUCCAP_R15080</name>
</gene>
<dbReference type="PANTHER" id="PTHR28631:SF1">
    <property type="entry name" value="ACTIN MATURATION PROTEASE"/>
    <property type="match status" value="1"/>
</dbReference>
<keyword evidence="2" id="KW-0645">Protease</keyword>
<keyword evidence="1" id="KW-0031">Aminopeptidase</keyword>
<dbReference type="GO" id="GO:0004177">
    <property type="term" value="F:aminopeptidase activity"/>
    <property type="evidence" value="ECO:0007669"/>
    <property type="project" value="UniProtKB-KW"/>
</dbReference>
<evidence type="ECO:0000256" key="5">
    <source>
        <dbReference type="ARBA" id="ARBA00034848"/>
    </source>
</evidence>
<dbReference type="GO" id="GO:0006508">
    <property type="term" value="P:proteolysis"/>
    <property type="evidence" value="ECO:0007669"/>
    <property type="project" value="UniProtKB-KW"/>
</dbReference>
<comment type="catalytic activity">
    <reaction evidence="9">
        <text>N-terminal N(alpha)-acetyl-L-methionyl-L-aspartyl-[protein] + H2O = N-terminal L-aspartyl-[protein] + N-acetyl-L-methionine</text>
        <dbReference type="Rhea" id="RHEA:74571"/>
        <dbReference type="Rhea" id="RHEA-COMP:12669"/>
        <dbReference type="Rhea" id="RHEA-COMP:12693"/>
        <dbReference type="ChEBI" id="CHEBI:15377"/>
        <dbReference type="ChEBI" id="CHEBI:64720"/>
        <dbReference type="ChEBI" id="CHEBI:71670"/>
        <dbReference type="ChEBI" id="CHEBI:133063"/>
    </reaction>
    <physiologicalReaction direction="left-to-right" evidence="9">
        <dbReference type="Rhea" id="RHEA:74572"/>
    </physiologicalReaction>
</comment>
<dbReference type="OrthoDB" id="9397508at2759"/>
<comment type="catalytic activity">
    <reaction evidence="10">
        <text>N-terminal N(alpha)-acetyl-L-methionyl-L-glutamyl-[protein] + H2O = N-terminal L-glutamyl-[protein] + N-acetyl-L-methionine</text>
        <dbReference type="Rhea" id="RHEA:74575"/>
        <dbReference type="Rhea" id="RHEA-COMP:12668"/>
        <dbReference type="Rhea" id="RHEA-COMP:12697"/>
        <dbReference type="ChEBI" id="CHEBI:15377"/>
        <dbReference type="ChEBI" id="CHEBI:64721"/>
        <dbReference type="ChEBI" id="CHEBI:71670"/>
        <dbReference type="ChEBI" id="CHEBI:133360"/>
    </reaction>
    <physiologicalReaction direction="left-to-right" evidence="10">
        <dbReference type="Rhea" id="RHEA:74576"/>
    </physiologicalReaction>
</comment>
<sequence length="286" mass="30764">FMALPFPPPPPPPPVLPPPPSADRVLRDALERASNQLGQDGGVRELLRRRRESLSDSLQWLLFQQPAPPLIQDGPQCGLVALWMAASLLSPSLPLPFLLPPTPAADMAALAQELFPCHAEVLSGGLEGPNLPQILQHLVGGLPLLVPYDEDSNHEPCCRRGHKAHWAVLTGVLLGIQALKLNPNSYQQDPDIPNLFHPLGRREEMLAELLGRGLLDFGGGLQGVLLLAQQGKSPRCQLWGSGVLHGSNGQLEELSPRRCGGDGHSYVVPPGGLGEGLRGRVVMLYP</sequence>
<evidence type="ECO:0000256" key="10">
    <source>
        <dbReference type="ARBA" id="ARBA00093265"/>
    </source>
</evidence>
<organism evidence="12 13">
    <name type="scientific">Bucco capensis</name>
    <name type="common">collared puffbird</name>
    <dbReference type="NCBI Taxonomy" id="135168"/>
    <lineage>
        <taxon>Eukaryota</taxon>
        <taxon>Metazoa</taxon>
        <taxon>Chordata</taxon>
        <taxon>Craniata</taxon>
        <taxon>Vertebrata</taxon>
        <taxon>Euteleostomi</taxon>
        <taxon>Archelosauria</taxon>
        <taxon>Archosauria</taxon>
        <taxon>Dinosauria</taxon>
        <taxon>Saurischia</taxon>
        <taxon>Theropoda</taxon>
        <taxon>Coelurosauria</taxon>
        <taxon>Aves</taxon>
        <taxon>Neognathae</taxon>
        <taxon>Neoaves</taxon>
        <taxon>Telluraves</taxon>
        <taxon>Coraciimorphae</taxon>
        <taxon>Piciformes</taxon>
        <taxon>Bucconidae</taxon>
        <taxon>Bucco</taxon>
    </lineage>
</organism>
<evidence type="ECO:0000256" key="4">
    <source>
        <dbReference type="ARBA" id="ARBA00034725"/>
    </source>
</evidence>
<evidence type="ECO:0000256" key="3">
    <source>
        <dbReference type="ARBA" id="ARBA00022801"/>
    </source>
</evidence>
<name>A0A7K9I7Y1_9PICI</name>
<comment type="caution">
    <text evidence="12">The sequence shown here is derived from an EMBL/GenBank/DDBJ whole genome shotgun (WGS) entry which is preliminary data.</text>
</comment>
<protein>
    <recommendedName>
        <fullName evidence="5">Actin maturation protease</fullName>
    </recommendedName>
    <alternativeName>
        <fullName evidence="6">Actin aminopeptidase ACTMAP</fullName>
    </alternativeName>
</protein>
<dbReference type="PANTHER" id="PTHR28631">
    <property type="entry name" value="UPF0692 PROTEIN C19ORF54"/>
    <property type="match status" value="1"/>
</dbReference>
<evidence type="ECO:0000256" key="11">
    <source>
        <dbReference type="SAM" id="MobiDB-lite"/>
    </source>
</evidence>
<accession>A0A7K9I7Y1</accession>